<proteinExistence type="predicted"/>
<name>A0AAV5E5H3_ELECO</name>
<reference evidence="3" key="1">
    <citation type="journal article" date="2018" name="DNA Res.">
        <title>Multiple hybrid de novo genome assembly of finger millet, an orphan allotetraploid crop.</title>
        <authorList>
            <person name="Hatakeyama M."/>
            <person name="Aluri S."/>
            <person name="Balachadran M.T."/>
            <person name="Sivarajan S.R."/>
            <person name="Patrignani A."/>
            <person name="Gruter S."/>
            <person name="Poveda L."/>
            <person name="Shimizu-Inatsugi R."/>
            <person name="Baeten J."/>
            <person name="Francoijs K.J."/>
            <person name="Nataraja K.N."/>
            <person name="Reddy Y.A.N."/>
            <person name="Phadnis S."/>
            <person name="Ravikumar R.L."/>
            <person name="Schlapbach R."/>
            <person name="Sreeman S.M."/>
            <person name="Shimizu K.K."/>
        </authorList>
    </citation>
    <scope>NUCLEOTIDE SEQUENCE</scope>
</reference>
<gene>
    <name evidence="3" type="primary">gb04738</name>
    <name evidence="3" type="ORF">PR202_gb04738</name>
</gene>
<feature type="region of interest" description="Disordered" evidence="1">
    <location>
        <begin position="264"/>
        <end position="284"/>
    </location>
</feature>
<evidence type="ECO:0000313" key="3">
    <source>
        <dbReference type="EMBL" id="GJN17652.1"/>
    </source>
</evidence>
<dbReference type="Gene3D" id="3.80.10.10">
    <property type="entry name" value="Ribonuclease Inhibitor"/>
    <property type="match status" value="1"/>
</dbReference>
<keyword evidence="4" id="KW-1185">Reference proteome</keyword>
<dbReference type="SUPFAM" id="SSF52047">
    <property type="entry name" value="RNI-like"/>
    <property type="match status" value="1"/>
</dbReference>
<dbReference type="EMBL" id="BQKI01000073">
    <property type="protein sequence ID" value="GJN17652.1"/>
    <property type="molecule type" value="Genomic_DNA"/>
</dbReference>
<dbReference type="InterPro" id="IPR053772">
    <property type="entry name" value="At1g61320/At1g61330-like"/>
</dbReference>
<evidence type="ECO:0000313" key="4">
    <source>
        <dbReference type="Proteomes" id="UP001054889"/>
    </source>
</evidence>
<evidence type="ECO:0000259" key="2">
    <source>
        <dbReference type="Pfam" id="PF24758"/>
    </source>
</evidence>
<dbReference type="Proteomes" id="UP001054889">
    <property type="component" value="Unassembled WGS sequence"/>
</dbReference>
<feature type="compositionally biased region" description="Basic and acidic residues" evidence="1">
    <location>
        <begin position="267"/>
        <end position="281"/>
    </location>
</feature>
<dbReference type="InterPro" id="IPR055411">
    <property type="entry name" value="LRR_FXL15/At3g58940/PEG3-like"/>
</dbReference>
<dbReference type="PANTHER" id="PTHR34145:SF28">
    <property type="entry name" value="F-BOX DOMAIN-CONTAINING PROTEIN"/>
    <property type="match status" value="1"/>
</dbReference>
<sequence>MLRRLAIAPHPAIPPATFSPILRTAAGHGIAELSISLARRARLPKNVFFIPLTRRALSLNTCAVPLWSKIACPCLRTLKLHRVAIHQDTLNRILASASCLETLEMIYCKGLSTGTSGGCTLESSSMKNLVFRPPLRQAEVTIKAPGLRTVILYTRAKVRSLELMPAPEIRKAYLNISKPRRPIESFRVRSFLDAATMLNCLTLRGQAMKMLSFAYKDMPKLDVVFQNLRILSVSLNLSREREPLFLLKLLESCPNLQQLTLSDVNTDEDKPAKTIEDKPAETDEDMVAETDEDMVADTDNDIAAETDDVLTETDEYDTAPCFTDHKERLTKIPCLTTCLVEFKFLGFKPEGYEKSLVVFLLTQAKNLKKLGVQFEKSQEAVVKEILSVRKAPIQRTFNKYGALYVELDYS</sequence>
<dbReference type="PANTHER" id="PTHR34145">
    <property type="entry name" value="OS02G0105600 PROTEIN"/>
    <property type="match status" value="1"/>
</dbReference>
<feature type="domain" description="F-box/LRR-repeat protein 15/At3g58940/PEG3-like LRR" evidence="2">
    <location>
        <begin position="21"/>
        <end position="158"/>
    </location>
</feature>
<dbReference type="InterPro" id="IPR032675">
    <property type="entry name" value="LRR_dom_sf"/>
</dbReference>
<dbReference type="Pfam" id="PF24758">
    <property type="entry name" value="LRR_At5g56370"/>
    <property type="match status" value="1"/>
</dbReference>
<reference evidence="3" key="2">
    <citation type="submission" date="2021-12" db="EMBL/GenBank/DDBJ databases">
        <title>Resequencing data analysis of finger millet.</title>
        <authorList>
            <person name="Hatakeyama M."/>
            <person name="Aluri S."/>
            <person name="Balachadran M.T."/>
            <person name="Sivarajan S.R."/>
            <person name="Poveda L."/>
            <person name="Shimizu-Inatsugi R."/>
            <person name="Schlapbach R."/>
            <person name="Sreeman S.M."/>
            <person name="Shimizu K.K."/>
        </authorList>
    </citation>
    <scope>NUCLEOTIDE SEQUENCE</scope>
</reference>
<evidence type="ECO:0000256" key="1">
    <source>
        <dbReference type="SAM" id="MobiDB-lite"/>
    </source>
</evidence>
<dbReference type="AlphaFoldDB" id="A0AAV5E5H3"/>
<organism evidence="3 4">
    <name type="scientific">Eleusine coracana subsp. coracana</name>
    <dbReference type="NCBI Taxonomy" id="191504"/>
    <lineage>
        <taxon>Eukaryota</taxon>
        <taxon>Viridiplantae</taxon>
        <taxon>Streptophyta</taxon>
        <taxon>Embryophyta</taxon>
        <taxon>Tracheophyta</taxon>
        <taxon>Spermatophyta</taxon>
        <taxon>Magnoliopsida</taxon>
        <taxon>Liliopsida</taxon>
        <taxon>Poales</taxon>
        <taxon>Poaceae</taxon>
        <taxon>PACMAD clade</taxon>
        <taxon>Chloridoideae</taxon>
        <taxon>Cynodonteae</taxon>
        <taxon>Eleusininae</taxon>
        <taxon>Eleusine</taxon>
    </lineage>
</organism>
<protein>
    <recommendedName>
        <fullName evidence="2">F-box/LRR-repeat protein 15/At3g58940/PEG3-like LRR domain-containing protein</fullName>
    </recommendedName>
</protein>
<accession>A0AAV5E5H3</accession>
<comment type="caution">
    <text evidence="3">The sequence shown here is derived from an EMBL/GenBank/DDBJ whole genome shotgun (WGS) entry which is preliminary data.</text>
</comment>